<dbReference type="EC" id="3.4.24.-" evidence="4"/>
<name>A0A3Q9J1X7_9MICO</name>
<dbReference type="PANTHER" id="PTHR21666">
    <property type="entry name" value="PEPTIDASE-RELATED"/>
    <property type="match status" value="1"/>
</dbReference>
<evidence type="ECO:0000313" key="4">
    <source>
        <dbReference type="EMBL" id="AZS39385.1"/>
    </source>
</evidence>
<dbReference type="PANTHER" id="PTHR21666:SF270">
    <property type="entry name" value="MUREIN HYDROLASE ACTIVATOR ENVC"/>
    <property type="match status" value="1"/>
</dbReference>
<dbReference type="Gene3D" id="2.70.70.10">
    <property type="entry name" value="Glucose Permease (Domain IIA)"/>
    <property type="match status" value="1"/>
</dbReference>
<dbReference type="InterPro" id="IPR050570">
    <property type="entry name" value="Cell_wall_metabolism_enzyme"/>
</dbReference>
<sequence>MNDKITLDAAVAAASEDCGCAPTPTERRAFGTTGISRRGALGIGALGVVALSAFGITNGVSAAYAATYPSWDDVQRAKNNEAAKAAEVSRIEGLIQSLTQKVAETQAAAKVASQEFYDAQQAYFAAATEADTLQAKADEQAAVADSSARKAGQVAAQLYRNGGDDTSMELFFAGSANNADELLARLGTMDKLLEYNQSVYDKAVAARNSAQSLSDQAVVARNERDRLQKVAEEKMVVAQQAAEAAQAALDEQSANLATMQAQLAALKDVTTQTVAGYQAGVEAEAKARREREAAERAAAAAAAAAGGGGGGGGGGGSQGSGGWCRPHGGGKSSGYGPRSVQCGSQGCSSSFHYGTDFANGCGSPIYAANSGTVDYAGPNSGYGNYIRIQHGGGIGTGYAHIRDGGILVRSGQRVNSGQVIAYAGNTGRSFGCHLHFEVYVGGRPVNPVAFLGDRGVSA</sequence>
<dbReference type="InterPro" id="IPR006311">
    <property type="entry name" value="TAT_signal"/>
</dbReference>
<dbReference type="AlphaFoldDB" id="A0A3Q9J1X7"/>
<organism evidence="4 5">
    <name type="scientific">Microbacterium oxydans</name>
    <dbReference type="NCBI Taxonomy" id="82380"/>
    <lineage>
        <taxon>Bacteria</taxon>
        <taxon>Bacillati</taxon>
        <taxon>Actinomycetota</taxon>
        <taxon>Actinomycetes</taxon>
        <taxon>Micrococcales</taxon>
        <taxon>Microbacteriaceae</taxon>
        <taxon>Microbacterium</taxon>
    </lineage>
</organism>
<feature type="coiled-coil region" evidence="1">
    <location>
        <begin position="210"/>
        <end position="304"/>
    </location>
</feature>
<feature type="domain" description="M23ase beta-sheet core" evidence="3">
    <location>
        <begin position="351"/>
        <end position="447"/>
    </location>
</feature>
<dbReference type="CDD" id="cd12797">
    <property type="entry name" value="M23_peptidase"/>
    <property type="match status" value="1"/>
</dbReference>
<evidence type="ECO:0000259" key="3">
    <source>
        <dbReference type="Pfam" id="PF01551"/>
    </source>
</evidence>
<evidence type="ECO:0000256" key="1">
    <source>
        <dbReference type="SAM" id="Coils"/>
    </source>
</evidence>
<dbReference type="PROSITE" id="PS51318">
    <property type="entry name" value="TAT"/>
    <property type="match status" value="1"/>
</dbReference>
<reference evidence="4 5" key="1">
    <citation type="submission" date="2018-08" db="EMBL/GenBank/DDBJ databases">
        <title>Microbacterium oxydans strain HG3.</title>
        <authorList>
            <person name="ORTET P."/>
        </authorList>
    </citation>
    <scope>NUCLEOTIDE SEQUENCE [LARGE SCALE GENOMIC DNA]</scope>
    <source>
        <strain evidence="4 5">HG3</strain>
    </source>
</reference>
<dbReference type="SUPFAM" id="SSF51261">
    <property type="entry name" value="Duplicated hybrid motif"/>
    <property type="match status" value="1"/>
</dbReference>
<dbReference type="KEGG" id="moy:CVS54_00690"/>
<proteinExistence type="predicted"/>
<evidence type="ECO:0000256" key="2">
    <source>
        <dbReference type="SAM" id="MobiDB-lite"/>
    </source>
</evidence>
<dbReference type="Proteomes" id="UP000274841">
    <property type="component" value="Chromosome"/>
</dbReference>
<keyword evidence="4" id="KW-0378">Hydrolase</keyword>
<evidence type="ECO:0000313" key="5">
    <source>
        <dbReference type="Proteomes" id="UP000274841"/>
    </source>
</evidence>
<feature type="region of interest" description="Disordered" evidence="2">
    <location>
        <begin position="304"/>
        <end position="325"/>
    </location>
</feature>
<dbReference type="GO" id="GO:0004222">
    <property type="term" value="F:metalloendopeptidase activity"/>
    <property type="evidence" value="ECO:0007669"/>
    <property type="project" value="TreeGrafter"/>
</dbReference>
<dbReference type="InterPro" id="IPR016047">
    <property type="entry name" value="M23ase_b-sheet_dom"/>
</dbReference>
<dbReference type="RefSeq" id="WP_052748611.1">
    <property type="nucleotide sequence ID" value="NZ_CP031422.1"/>
</dbReference>
<dbReference type="InterPro" id="IPR011055">
    <property type="entry name" value="Dup_hybrid_motif"/>
</dbReference>
<accession>A0A3Q9J1X7</accession>
<dbReference type="Gene3D" id="6.10.250.3150">
    <property type="match status" value="1"/>
</dbReference>
<dbReference type="Pfam" id="PF01551">
    <property type="entry name" value="Peptidase_M23"/>
    <property type="match status" value="1"/>
</dbReference>
<dbReference type="EMBL" id="CP031422">
    <property type="protein sequence ID" value="AZS39385.1"/>
    <property type="molecule type" value="Genomic_DNA"/>
</dbReference>
<feature type="compositionally biased region" description="Gly residues" evidence="2">
    <location>
        <begin position="305"/>
        <end position="325"/>
    </location>
</feature>
<keyword evidence="1" id="KW-0175">Coiled coil</keyword>
<protein>
    <submittedName>
        <fullName evidence="4">Murein DD-endopeptidase MepM</fullName>
        <ecNumber evidence="4">3.4.24.-</ecNumber>
    </submittedName>
</protein>
<gene>
    <name evidence="4" type="primary">mepM_1</name>
    <name evidence="4" type="ORF">CVS54_00690</name>
</gene>